<evidence type="ECO:0000313" key="7">
    <source>
        <dbReference type="Proteomes" id="UP000093561"/>
    </source>
</evidence>
<dbReference type="InterPro" id="IPR019430">
    <property type="entry name" value="7TM_GPCR_serpentine_rcpt_Srx"/>
</dbReference>
<reference evidence="8" key="3">
    <citation type="submission" date="2024-02" db="UniProtKB">
        <authorList>
            <consortium name="WormBaseParasite"/>
        </authorList>
    </citation>
    <scope>IDENTIFICATION</scope>
    <source>
        <strain evidence="8">pt0022</strain>
    </source>
</reference>
<keyword evidence="4 5" id="KW-0472">Membrane</keyword>
<accession>A0AAF5PNK0</accession>
<dbReference type="Proteomes" id="UP000093561">
    <property type="component" value="Unassembled WGS sequence"/>
</dbReference>
<evidence type="ECO:0000256" key="3">
    <source>
        <dbReference type="ARBA" id="ARBA00022989"/>
    </source>
</evidence>
<evidence type="ECO:0000256" key="5">
    <source>
        <dbReference type="SAM" id="Phobius"/>
    </source>
</evidence>
<dbReference type="SUPFAM" id="SSF81321">
    <property type="entry name" value="Family A G protein-coupled receptor-like"/>
    <property type="match status" value="1"/>
</dbReference>
<feature type="transmembrane region" description="Helical" evidence="5">
    <location>
        <begin position="136"/>
        <end position="158"/>
    </location>
</feature>
<feature type="domain" description="7TM GPCR serpentine receptor class x (Srx)" evidence="6">
    <location>
        <begin position="20"/>
        <end position="232"/>
    </location>
</feature>
<evidence type="ECO:0000256" key="1">
    <source>
        <dbReference type="ARBA" id="ARBA00004370"/>
    </source>
</evidence>
<dbReference type="PANTHER" id="PTHR23017:SF3">
    <property type="entry name" value="G-PROTEIN COUPLED RECEPTORS FAMILY 1 PROFILE DOMAIN-CONTAINING PROTEIN"/>
    <property type="match status" value="1"/>
</dbReference>
<dbReference type="PROSITE" id="PS00237">
    <property type="entry name" value="G_PROTEIN_RECEP_F1_1"/>
    <property type="match status" value="1"/>
</dbReference>
<comment type="subcellular location">
    <subcellularLocation>
        <location evidence="1">Membrane</location>
    </subcellularLocation>
</comment>
<dbReference type="Gene3D" id="1.20.1070.10">
    <property type="entry name" value="Rhodopsin 7-helix transmembrane proteins"/>
    <property type="match status" value="1"/>
</dbReference>
<dbReference type="GO" id="GO:0016020">
    <property type="term" value="C:membrane"/>
    <property type="evidence" value="ECO:0007669"/>
    <property type="project" value="UniProtKB-SubCell"/>
</dbReference>
<feature type="transmembrane region" description="Helical" evidence="5">
    <location>
        <begin position="178"/>
        <end position="201"/>
    </location>
</feature>
<feature type="transmembrane region" description="Helical" evidence="5">
    <location>
        <begin position="12"/>
        <end position="33"/>
    </location>
</feature>
<dbReference type="PANTHER" id="PTHR23017">
    <property type="entry name" value="SERPENTINE RECEPTOR, CLASS X"/>
    <property type="match status" value="1"/>
</dbReference>
<name>A0AAF5PNK0_WUCBA</name>
<feature type="transmembrane region" description="Helical" evidence="5">
    <location>
        <begin position="84"/>
        <end position="108"/>
    </location>
</feature>
<protein>
    <submittedName>
        <fullName evidence="8">G-protein coupled receptors family 1 profile domain-containing protein</fullName>
    </submittedName>
</protein>
<reference evidence="7" key="1">
    <citation type="submission" date="2015-03" db="EMBL/GenBank/DDBJ databases">
        <title>Wuchereria bancrofti Genome Sequencing Papua New Guinea Strain.</title>
        <authorList>
            <person name="Small S.T."/>
            <person name="Serre D."/>
            <person name="Zimmerman P.A."/>
        </authorList>
    </citation>
    <scope>NUCLEOTIDE SEQUENCE [LARGE SCALE GENOMIC DNA]</scope>
    <source>
        <strain evidence="7">pt0022</strain>
    </source>
</reference>
<evidence type="ECO:0000259" key="6">
    <source>
        <dbReference type="Pfam" id="PF10328"/>
    </source>
</evidence>
<proteinExistence type="predicted"/>
<keyword evidence="2 5" id="KW-0812">Transmembrane</keyword>
<sequence>MTIVEPSFVENMFALFCIVVVSLFGFISNGLSLHITITNSHFRNAYGTLCTAVLLCNIQTISVILIWGAVVLLTHSRELSSPTYSIALIPGCLANVSLYGAVMVNLLITMNRYCALAYPLKYHNFWSIPKARRAGIIAYFLGFLPCLPNILEPCTPIFNAKLNYCWTYSDTTCGQFNSVFDVTIVTSSSVIMGCINFATFIKVRNHYKSKTIPMMRNNFIGRRKLDLLFFKQVRQYVQQNKNFI</sequence>
<organism evidence="7 8">
    <name type="scientific">Wuchereria bancrofti</name>
    <dbReference type="NCBI Taxonomy" id="6293"/>
    <lineage>
        <taxon>Eukaryota</taxon>
        <taxon>Metazoa</taxon>
        <taxon>Ecdysozoa</taxon>
        <taxon>Nematoda</taxon>
        <taxon>Chromadorea</taxon>
        <taxon>Rhabditida</taxon>
        <taxon>Spirurina</taxon>
        <taxon>Spiruromorpha</taxon>
        <taxon>Filarioidea</taxon>
        <taxon>Onchocercidae</taxon>
        <taxon>Wuchereria</taxon>
    </lineage>
</organism>
<dbReference type="WBParaSite" id="mrna-Wban_03341">
    <property type="protein sequence ID" value="mrna-Wban_03341"/>
    <property type="gene ID" value="Wban_03341"/>
</dbReference>
<dbReference type="Pfam" id="PF10328">
    <property type="entry name" value="7TM_GPCR_Srx"/>
    <property type="match status" value="1"/>
</dbReference>
<dbReference type="InterPro" id="IPR000276">
    <property type="entry name" value="GPCR_Rhodpsn"/>
</dbReference>
<evidence type="ECO:0000313" key="8">
    <source>
        <dbReference type="WBParaSite" id="mrna-Wban_03341"/>
    </source>
</evidence>
<evidence type="ECO:0000256" key="2">
    <source>
        <dbReference type="ARBA" id="ARBA00022692"/>
    </source>
</evidence>
<reference evidence="7" key="2">
    <citation type="journal article" date="2016" name="Mol. Ecol.">
        <title>Population genomics of the filarial nematode parasite Wuchereria bancrofti from mosquitoes.</title>
        <authorList>
            <person name="Small S.T."/>
            <person name="Reimer L.J."/>
            <person name="Tisch D.J."/>
            <person name="King C.L."/>
            <person name="Christensen B.M."/>
            <person name="Siba P.M."/>
            <person name="Kazura J.W."/>
            <person name="Serre D."/>
            <person name="Zimmerman P.A."/>
        </authorList>
    </citation>
    <scope>NUCLEOTIDE SEQUENCE</scope>
    <source>
        <strain evidence="7">pt0022</strain>
    </source>
</reference>
<dbReference type="GO" id="GO:0004930">
    <property type="term" value="F:G protein-coupled receptor activity"/>
    <property type="evidence" value="ECO:0007669"/>
    <property type="project" value="InterPro"/>
</dbReference>
<evidence type="ECO:0000256" key="4">
    <source>
        <dbReference type="ARBA" id="ARBA00023136"/>
    </source>
</evidence>
<keyword evidence="3 5" id="KW-1133">Transmembrane helix</keyword>
<feature type="transmembrane region" description="Helical" evidence="5">
    <location>
        <begin position="45"/>
        <end position="72"/>
    </location>
</feature>
<dbReference type="AlphaFoldDB" id="A0AAF5PNK0"/>
<dbReference type="CDD" id="cd00637">
    <property type="entry name" value="7tm_classA_rhodopsin-like"/>
    <property type="match status" value="1"/>
</dbReference>